<name>A0A4Y2J3N1_ARAVE</name>
<evidence type="ECO:0000313" key="3">
    <source>
        <dbReference type="Proteomes" id="UP000499080"/>
    </source>
</evidence>
<dbReference type="Proteomes" id="UP000499080">
    <property type="component" value="Unassembled WGS sequence"/>
</dbReference>
<comment type="caution">
    <text evidence="2">The sequence shown here is derived from an EMBL/GenBank/DDBJ whole genome shotgun (WGS) entry which is preliminary data.</text>
</comment>
<reference evidence="2 3" key="1">
    <citation type="journal article" date="2019" name="Sci. Rep.">
        <title>Orb-weaving spider Araneus ventricosus genome elucidates the spidroin gene catalogue.</title>
        <authorList>
            <person name="Kono N."/>
            <person name="Nakamura H."/>
            <person name="Ohtoshi R."/>
            <person name="Moran D.A.P."/>
            <person name="Shinohara A."/>
            <person name="Yoshida Y."/>
            <person name="Fujiwara M."/>
            <person name="Mori M."/>
            <person name="Tomita M."/>
            <person name="Arakawa K."/>
        </authorList>
    </citation>
    <scope>NUCLEOTIDE SEQUENCE [LARGE SCALE GENOMIC DNA]</scope>
</reference>
<dbReference type="AlphaFoldDB" id="A0A4Y2J3N1"/>
<accession>A0A4Y2J3N1</accession>
<protein>
    <submittedName>
        <fullName evidence="2">Uncharacterized protein</fullName>
    </submittedName>
</protein>
<keyword evidence="1" id="KW-0472">Membrane</keyword>
<organism evidence="2 3">
    <name type="scientific">Araneus ventricosus</name>
    <name type="common">Orbweaver spider</name>
    <name type="synonym">Epeira ventricosa</name>
    <dbReference type="NCBI Taxonomy" id="182803"/>
    <lineage>
        <taxon>Eukaryota</taxon>
        <taxon>Metazoa</taxon>
        <taxon>Ecdysozoa</taxon>
        <taxon>Arthropoda</taxon>
        <taxon>Chelicerata</taxon>
        <taxon>Arachnida</taxon>
        <taxon>Araneae</taxon>
        <taxon>Araneomorphae</taxon>
        <taxon>Entelegynae</taxon>
        <taxon>Araneoidea</taxon>
        <taxon>Araneidae</taxon>
        <taxon>Araneus</taxon>
    </lineage>
</organism>
<feature type="transmembrane region" description="Helical" evidence="1">
    <location>
        <begin position="63"/>
        <end position="83"/>
    </location>
</feature>
<gene>
    <name evidence="2" type="ORF">AVEN_15630_1</name>
</gene>
<sequence length="105" mass="11809">MYPWSYSSSQRNTKQFGLPSLKTEQNAVSYPHPWPDRSLNGFDGQDTGILFKKSKQNKQRKEIFTLCTAPGIFTVTLLVHSFFSLDVAIPFFSKGGGCPVIEYLA</sequence>
<proteinExistence type="predicted"/>
<keyword evidence="1" id="KW-1133">Transmembrane helix</keyword>
<keyword evidence="1" id="KW-0812">Transmembrane</keyword>
<dbReference type="EMBL" id="BGPR01188298">
    <property type="protein sequence ID" value="GBM83776.1"/>
    <property type="molecule type" value="Genomic_DNA"/>
</dbReference>
<evidence type="ECO:0000313" key="2">
    <source>
        <dbReference type="EMBL" id="GBM83776.1"/>
    </source>
</evidence>
<keyword evidence="3" id="KW-1185">Reference proteome</keyword>
<evidence type="ECO:0000256" key="1">
    <source>
        <dbReference type="SAM" id="Phobius"/>
    </source>
</evidence>